<evidence type="ECO:0000313" key="5">
    <source>
        <dbReference type="WBParaSite" id="TCLT_0000655801-mRNA-1"/>
    </source>
</evidence>
<evidence type="ECO:0000256" key="1">
    <source>
        <dbReference type="SAM" id="MobiDB-lite"/>
    </source>
</evidence>
<reference evidence="5" key="1">
    <citation type="submission" date="2016-04" db="UniProtKB">
        <authorList>
            <consortium name="WormBaseParasite"/>
        </authorList>
    </citation>
    <scope>IDENTIFICATION</scope>
</reference>
<evidence type="ECO:0000256" key="2">
    <source>
        <dbReference type="SAM" id="Phobius"/>
    </source>
</evidence>
<evidence type="ECO:0000313" key="4">
    <source>
        <dbReference type="Proteomes" id="UP000276776"/>
    </source>
</evidence>
<keyword evidence="2" id="KW-0472">Membrane</keyword>
<feature type="transmembrane region" description="Helical" evidence="2">
    <location>
        <begin position="372"/>
        <end position="395"/>
    </location>
</feature>
<evidence type="ECO:0000313" key="3">
    <source>
        <dbReference type="EMBL" id="VDN03908.1"/>
    </source>
</evidence>
<dbReference type="WBParaSite" id="TCLT_0000655801-mRNA-1">
    <property type="protein sequence ID" value="TCLT_0000655801-mRNA-1"/>
    <property type="gene ID" value="TCLT_0000655801"/>
</dbReference>
<name>A0A158RC65_THECL</name>
<dbReference type="OrthoDB" id="5838366at2759"/>
<protein>
    <submittedName>
        <fullName evidence="5">BRICHOS domain-containing protein</fullName>
    </submittedName>
</protein>
<accession>A0A158RC65</accession>
<organism evidence="5">
    <name type="scientific">Thelazia callipaeda</name>
    <name type="common">Oriental eyeworm</name>
    <name type="synonym">Parasitic nematode</name>
    <dbReference type="NCBI Taxonomy" id="103827"/>
    <lineage>
        <taxon>Eukaryota</taxon>
        <taxon>Metazoa</taxon>
        <taxon>Ecdysozoa</taxon>
        <taxon>Nematoda</taxon>
        <taxon>Chromadorea</taxon>
        <taxon>Rhabditida</taxon>
        <taxon>Spirurina</taxon>
        <taxon>Spiruromorpha</taxon>
        <taxon>Thelazioidea</taxon>
        <taxon>Thelaziidae</taxon>
        <taxon>Thelazia</taxon>
    </lineage>
</organism>
<dbReference type="OMA" id="WQEYWQY"/>
<feature type="compositionally biased region" description="Polar residues" evidence="1">
    <location>
        <begin position="72"/>
        <end position="81"/>
    </location>
</feature>
<gene>
    <name evidence="3" type="ORF">TCLT_LOCUS6547</name>
</gene>
<dbReference type="AlphaFoldDB" id="A0A158RC65"/>
<feature type="region of interest" description="Disordered" evidence="1">
    <location>
        <begin position="72"/>
        <end position="94"/>
    </location>
</feature>
<keyword evidence="2" id="KW-0812">Transmembrane</keyword>
<dbReference type="Proteomes" id="UP000276776">
    <property type="component" value="Unassembled WGS sequence"/>
</dbReference>
<dbReference type="EMBL" id="UYYF01004425">
    <property type="protein sequence ID" value="VDN03908.1"/>
    <property type="molecule type" value="Genomic_DNA"/>
</dbReference>
<proteinExistence type="predicted"/>
<keyword evidence="2" id="KW-1133">Transmembrane helix</keyword>
<keyword evidence="4" id="KW-1185">Reference proteome</keyword>
<sequence>MQSATNIVILGPKMDYDLPRRKYEQEEIIEHYVSESRCLSGIGGSHGPLKEILKETIERRYNEEIPAFQDFSHTSQNSLPRVSSAFHSDDEQRHQQEKGTAVEMRLLCKHQPEFKLKLEISQVVTAAHFSVNLRISSLKEIRNWLSSSSQPLSSTVPKTCLRPSGNLDMSRANIDSYGYDVHEVHTSEGGARIVQTHGTGLINGEGSRIQQTERSLDQERVHGYGGVEHHRTTLIQERSEDSRAEMTPSAIRKEVAFLNSSRSTVGIGSDQRQAVYTLPSPTANERQISRRIASDVGITRKNSYKCMQIGQQDDSAEVYAPRSDASLMAGFAGSCFQSSDQTLTPMGHITQFWRKITSRVRNTTWTPHSVCLLLLFILLVTLFFILLGIVLNALFGSFSTGTILLYPPICEECRQRAPNGQYRQAPSELHVNFRGSSQVRFELNGKAPFRSSSLTVIDFKTNYVAVADHALADISGKHSTCFLMPLDHSAIPSISTLRDALSSVKSEIHSEYGWQEYWQYHAEPIDTSSAEHKFTDKIGDCIGAKWYILKHTVYTRDSICSNCYDFCLPDYAIQRLHKYEDDMTIGIRRLNCLRLYVPEWAKYQVKTDNEGGRWFYPHLLSNTS</sequence>
<reference evidence="3 4" key="2">
    <citation type="submission" date="2018-11" db="EMBL/GenBank/DDBJ databases">
        <authorList>
            <consortium name="Pathogen Informatics"/>
        </authorList>
    </citation>
    <scope>NUCLEOTIDE SEQUENCE [LARGE SCALE GENOMIC DNA]</scope>
</reference>